<proteinExistence type="predicted"/>
<keyword evidence="2" id="KW-0732">Signal</keyword>
<dbReference type="RefSeq" id="WP_168912965.1">
    <property type="nucleotide sequence ID" value="NZ_JABACI010000003.1"/>
</dbReference>
<evidence type="ECO:0000256" key="2">
    <source>
        <dbReference type="SAM" id="SignalP"/>
    </source>
</evidence>
<evidence type="ECO:0008006" key="5">
    <source>
        <dbReference type="Google" id="ProtNLM"/>
    </source>
</evidence>
<keyword evidence="1" id="KW-0472">Membrane</keyword>
<feature type="transmembrane region" description="Helical" evidence="1">
    <location>
        <begin position="314"/>
        <end position="337"/>
    </location>
</feature>
<evidence type="ECO:0000256" key="1">
    <source>
        <dbReference type="SAM" id="Phobius"/>
    </source>
</evidence>
<evidence type="ECO:0000313" key="3">
    <source>
        <dbReference type="EMBL" id="NLP84479.1"/>
    </source>
</evidence>
<dbReference type="Proteomes" id="UP001429745">
    <property type="component" value="Unassembled WGS sequence"/>
</dbReference>
<protein>
    <recommendedName>
        <fullName evidence="5">DUF916 domain-containing protein</fullName>
    </recommendedName>
</protein>
<comment type="caution">
    <text evidence="3">The sequence shown here is derived from an EMBL/GenBank/DDBJ whole genome shotgun (WGS) entry which is preliminary data.</text>
</comment>
<reference evidence="3 4" key="1">
    <citation type="submission" date="2020-04" db="EMBL/GenBank/DDBJ databases">
        <title>CFH 90308 Microbacterium sp.</title>
        <authorList>
            <person name="Nie G."/>
            <person name="Ming H."/>
            <person name="Xia T."/>
        </authorList>
    </citation>
    <scope>NUCLEOTIDE SEQUENCE [LARGE SCALE GENOMIC DNA]</scope>
    <source>
        <strain evidence="3 4">CFH 90308</strain>
    </source>
</reference>
<organism evidence="3 4">
    <name type="scientific">Microbacterium salsuginis</name>
    <dbReference type="NCBI Taxonomy" id="2722803"/>
    <lineage>
        <taxon>Bacteria</taxon>
        <taxon>Bacillati</taxon>
        <taxon>Actinomycetota</taxon>
        <taxon>Actinomycetes</taxon>
        <taxon>Micrococcales</taxon>
        <taxon>Microbacteriaceae</taxon>
        <taxon>Microbacterium</taxon>
    </lineage>
</organism>
<keyword evidence="1" id="KW-1133">Transmembrane helix</keyword>
<keyword evidence="4" id="KW-1185">Reference proteome</keyword>
<feature type="signal peptide" evidence="2">
    <location>
        <begin position="1"/>
        <end position="26"/>
    </location>
</feature>
<dbReference type="EMBL" id="JABACI010000003">
    <property type="protein sequence ID" value="NLP84479.1"/>
    <property type="molecule type" value="Genomic_DNA"/>
</dbReference>
<sequence length="370" mass="37481">MPSPTLFTAALTAALAFAVPPAGAVAADAAGTTRDSAYAVSAETADPSAGATTWTLEPASADGPDGRVSLRHVIDPGSIVEDHVTVTNFSAEPAVFALYASDGVISPTGDFDLLPPGAMPVDGGSWISIGAVEGATPRDGGLALELPAGGSATVPLTITVPEDALPGDHPAGVVAELTQDDGGAVRLTSRVGVRAHLRVAGDVVASLQPDEVSATWIPSWNPFAPGSVEVTFSITNDGNVRLGADSAVSLTGPFGLAPAEATTTSREVLPRQEMLTTVTVPAWPLVLGTGSVDLAPLVVGEDEITAPAAASASFTVWTIPWVQLALIILLVGGFLLLRLARRRSAARVQARIDAAVAAARTTEQQAVAAN</sequence>
<feature type="chain" id="PRO_5045461053" description="DUF916 domain-containing protein" evidence="2">
    <location>
        <begin position="27"/>
        <end position="370"/>
    </location>
</feature>
<gene>
    <name evidence="3" type="ORF">HF576_11520</name>
</gene>
<evidence type="ECO:0000313" key="4">
    <source>
        <dbReference type="Proteomes" id="UP001429745"/>
    </source>
</evidence>
<accession>A0ABX1KBS1</accession>
<name>A0ABX1KBS1_9MICO</name>
<keyword evidence="1" id="KW-0812">Transmembrane</keyword>